<accession>A0AAW2MP93</accession>
<dbReference type="GO" id="GO:0005739">
    <property type="term" value="C:mitochondrion"/>
    <property type="evidence" value="ECO:0007669"/>
    <property type="project" value="TreeGrafter"/>
</dbReference>
<reference evidence="1" key="2">
    <citation type="journal article" date="2024" name="Plant">
        <title>Genomic evolution and insights into agronomic trait innovations of Sesamum species.</title>
        <authorList>
            <person name="Miao H."/>
            <person name="Wang L."/>
            <person name="Qu L."/>
            <person name="Liu H."/>
            <person name="Sun Y."/>
            <person name="Le M."/>
            <person name="Wang Q."/>
            <person name="Wei S."/>
            <person name="Zheng Y."/>
            <person name="Lin W."/>
            <person name="Duan Y."/>
            <person name="Cao H."/>
            <person name="Xiong S."/>
            <person name="Wang X."/>
            <person name="Wei L."/>
            <person name="Li C."/>
            <person name="Ma Q."/>
            <person name="Ju M."/>
            <person name="Zhao R."/>
            <person name="Li G."/>
            <person name="Mu C."/>
            <person name="Tian Q."/>
            <person name="Mei H."/>
            <person name="Zhang T."/>
            <person name="Gao T."/>
            <person name="Zhang H."/>
        </authorList>
    </citation>
    <scope>NUCLEOTIDE SEQUENCE</scope>
    <source>
        <strain evidence="1">KEN8</strain>
    </source>
</reference>
<organism evidence="1">
    <name type="scientific">Sesamum calycinum</name>
    <dbReference type="NCBI Taxonomy" id="2727403"/>
    <lineage>
        <taxon>Eukaryota</taxon>
        <taxon>Viridiplantae</taxon>
        <taxon>Streptophyta</taxon>
        <taxon>Embryophyta</taxon>
        <taxon>Tracheophyta</taxon>
        <taxon>Spermatophyta</taxon>
        <taxon>Magnoliopsida</taxon>
        <taxon>eudicotyledons</taxon>
        <taxon>Gunneridae</taxon>
        <taxon>Pentapetalae</taxon>
        <taxon>asterids</taxon>
        <taxon>lamiids</taxon>
        <taxon>Lamiales</taxon>
        <taxon>Pedaliaceae</taxon>
        <taxon>Sesamum</taxon>
    </lineage>
</organism>
<protein>
    <recommendedName>
        <fullName evidence="2">AAA ATPase AAA+ lid domain-containing protein</fullName>
    </recommendedName>
</protein>
<evidence type="ECO:0000313" key="1">
    <source>
        <dbReference type="EMBL" id="KAL0332560.1"/>
    </source>
</evidence>
<sequence length="142" mass="16281">MDGMQTYGAAYTCMRLLNQTIEIYDPYLISALKEVLLWRFKLLKLYLKKYLGSEGEGESKWGHLFKKKSQKITIKDLSDDVIREAARKTEGFSGREIAKLMASVQAAVYGRPDCVLDSNLFKEIVEYKVAEHHQRIKLASEA</sequence>
<dbReference type="GO" id="GO:0007005">
    <property type="term" value="P:mitochondrion organization"/>
    <property type="evidence" value="ECO:0007669"/>
    <property type="project" value="TreeGrafter"/>
</dbReference>
<dbReference type="GO" id="GO:0008270">
    <property type="term" value="F:zinc ion binding"/>
    <property type="evidence" value="ECO:0007669"/>
    <property type="project" value="TreeGrafter"/>
</dbReference>
<reference evidence="1" key="1">
    <citation type="submission" date="2020-06" db="EMBL/GenBank/DDBJ databases">
        <authorList>
            <person name="Li T."/>
            <person name="Hu X."/>
            <person name="Zhang T."/>
            <person name="Song X."/>
            <person name="Zhang H."/>
            <person name="Dai N."/>
            <person name="Sheng W."/>
            <person name="Hou X."/>
            <person name="Wei L."/>
        </authorList>
    </citation>
    <scope>NUCLEOTIDE SEQUENCE</scope>
    <source>
        <strain evidence="1">KEN8</strain>
        <tissue evidence="1">Leaf</tissue>
    </source>
</reference>
<dbReference type="AlphaFoldDB" id="A0AAW2MP93"/>
<evidence type="ECO:0008006" key="2">
    <source>
        <dbReference type="Google" id="ProtNLM"/>
    </source>
</evidence>
<name>A0AAW2MP93_9LAMI</name>
<proteinExistence type="predicted"/>
<comment type="caution">
    <text evidence="1">The sequence shown here is derived from an EMBL/GenBank/DDBJ whole genome shotgun (WGS) entry which is preliminary data.</text>
</comment>
<dbReference type="PANTHER" id="PTHR23075">
    <property type="entry name" value="PUTATIVE ATP-ASE"/>
    <property type="match status" value="1"/>
</dbReference>
<dbReference type="PANTHER" id="PTHR23075:SF13">
    <property type="entry name" value="AAA-TYPE ATPASE FAMILY PROTEIN"/>
    <property type="match status" value="1"/>
</dbReference>
<gene>
    <name evidence="1" type="ORF">Scaly_2157500</name>
</gene>
<dbReference type="EMBL" id="JACGWM010000013">
    <property type="protein sequence ID" value="KAL0332560.1"/>
    <property type="molecule type" value="Genomic_DNA"/>
</dbReference>